<name>A0AAJ0DL40_9PEZI</name>
<dbReference type="InterPro" id="IPR013901">
    <property type="entry name" value="Anthrone_oxy"/>
</dbReference>
<evidence type="ECO:0000313" key="9">
    <source>
        <dbReference type="Proteomes" id="UP001271007"/>
    </source>
</evidence>
<keyword evidence="3 7" id="KW-1133">Transmembrane helix</keyword>
<feature type="compositionally biased region" description="Polar residues" evidence="6">
    <location>
        <begin position="180"/>
        <end position="193"/>
    </location>
</feature>
<keyword evidence="2 7" id="KW-0812">Transmembrane</keyword>
<evidence type="ECO:0000256" key="7">
    <source>
        <dbReference type="SAM" id="Phobius"/>
    </source>
</evidence>
<dbReference type="PANTHER" id="PTHR35042:SF1">
    <property type="entry name" value="DUF1772-DOMAIN-CONTAINING PROTEIN"/>
    <property type="match status" value="1"/>
</dbReference>
<keyword evidence="4 7" id="KW-0472">Membrane</keyword>
<evidence type="ECO:0000256" key="6">
    <source>
        <dbReference type="SAM" id="MobiDB-lite"/>
    </source>
</evidence>
<feature type="transmembrane region" description="Helical" evidence="7">
    <location>
        <begin position="22"/>
        <end position="45"/>
    </location>
</feature>
<feature type="compositionally biased region" description="Basic and acidic residues" evidence="6">
    <location>
        <begin position="147"/>
        <end position="158"/>
    </location>
</feature>
<comment type="similarity">
    <text evidence="5">Belongs to the anthrone oxygenase family.</text>
</comment>
<keyword evidence="9" id="KW-1185">Reference proteome</keyword>
<evidence type="ECO:0000256" key="3">
    <source>
        <dbReference type="ARBA" id="ARBA00022989"/>
    </source>
</evidence>
<evidence type="ECO:0000313" key="8">
    <source>
        <dbReference type="EMBL" id="KAK3052521.1"/>
    </source>
</evidence>
<accession>A0AAJ0DL40</accession>
<comment type="caution">
    <text evidence="8">The sequence shown here is derived from an EMBL/GenBank/DDBJ whole genome shotgun (WGS) entry which is preliminary data.</text>
</comment>
<dbReference type="Proteomes" id="UP001271007">
    <property type="component" value="Unassembled WGS sequence"/>
</dbReference>
<dbReference type="PANTHER" id="PTHR35042">
    <property type="entry name" value="ANTHRONE OXYGENASE ENCC"/>
    <property type="match status" value="1"/>
</dbReference>
<evidence type="ECO:0000256" key="4">
    <source>
        <dbReference type="ARBA" id="ARBA00023136"/>
    </source>
</evidence>
<dbReference type="GO" id="GO:0016020">
    <property type="term" value="C:membrane"/>
    <property type="evidence" value="ECO:0007669"/>
    <property type="project" value="UniProtKB-SubCell"/>
</dbReference>
<proteinExistence type="inferred from homology"/>
<organism evidence="8 9">
    <name type="scientific">Extremus antarcticus</name>
    <dbReference type="NCBI Taxonomy" id="702011"/>
    <lineage>
        <taxon>Eukaryota</taxon>
        <taxon>Fungi</taxon>
        <taxon>Dikarya</taxon>
        <taxon>Ascomycota</taxon>
        <taxon>Pezizomycotina</taxon>
        <taxon>Dothideomycetes</taxon>
        <taxon>Dothideomycetidae</taxon>
        <taxon>Mycosphaerellales</taxon>
        <taxon>Extremaceae</taxon>
        <taxon>Extremus</taxon>
    </lineage>
</organism>
<feature type="region of interest" description="Disordered" evidence="6">
    <location>
        <begin position="147"/>
        <end position="198"/>
    </location>
</feature>
<dbReference type="EMBL" id="JAWDJX010000020">
    <property type="protein sequence ID" value="KAK3052521.1"/>
    <property type="molecule type" value="Genomic_DNA"/>
</dbReference>
<feature type="transmembrane region" description="Helical" evidence="7">
    <location>
        <begin position="113"/>
        <end position="132"/>
    </location>
</feature>
<feature type="compositionally biased region" description="Basic and acidic residues" evidence="6">
    <location>
        <begin position="164"/>
        <end position="176"/>
    </location>
</feature>
<evidence type="ECO:0000256" key="2">
    <source>
        <dbReference type="ARBA" id="ARBA00022692"/>
    </source>
</evidence>
<sequence>MGVLRVDGMSPNPSTTMASSTITLQTASIAVSLIAAGGIASLSLFDIPELQSQPASRSLPQTRWLFSRGSHIFPITAMAATAGFTYLAVSALPPGRTLYQIVSLAANSSKVNGYLAAAALNFAIAPFTGLMVPTNFRLIELNEQKGGARSEKSAKEGKFSAGEKSAKESVDGKGDVNEFTDLSNPQSQTAKTSTAEEDKEVRELLGKFGQMNMGRALLGGAGGVVGLITALL</sequence>
<evidence type="ECO:0008006" key="10">
    <source>
        <dbReference type="Google" id="ProtNLM"/>
    </source>
</evidence>
<evidence type="ECO:0000256" key="1">
    <source>
        <dbReference type="ARBA" id="ARBA00004141"/>
    </source>
</evidence>
<dbReference type="AlphaFoldDB" id="A0AAJ0DL40"/>
<dbReference type="Pfam" id="PF08592">
    <property type="entry name" value="Anthrone_oxy"/>
    <property type="match status" value="1"/>
</dbReference>
<protein>
    <recommendedName>
        <fullName evidence="10">DUF1772-domain-containing protein</fullName>
    </recommendedName>
</protein>
<reference evidence="8" key="1">
    <citation type="submission" date="2023-04" db="EMBL/GenBank/DDBJ databases">
        <title>Black Yeasts Isolated from many extreme environments.</title>
        <authorList>
            <person name="Coleine C."/>
            <person name="Stajich J.E."/>
            <person name="Selbmann L."/>
        </authorList>
    </citation>
    <scope>NUCLEOTIDE SEQUENCE</scope>
    <source>
        <strain evidence="8">CCFEE 5312</strain>
    </source>
</reference>
<comment type="subcellular location">
    <subcellularLocation>
        <location evidence="1">Membrane</location>
        <topology evidence="1">Multi-pass membrane protein</topology>
    </subcellularLocation>
</comment>
<gene>
    <name evidence="8" type="ORF">LTR09_006375</name>
</gene>
<feature type="transmembrane region" description="Helical" evidence="7">
    <location>
        <begin position="72"/>
        <end position="93"/>
    </location>
</feature>
<evidence type="ECO:0000256" key="5">
    <source>
        <dbReference type="ARBA" id="ARBA00034313"/>
    </source>
</evidence>